<dbReference type="InterPro" id="IPR050400">
    <property type="entry name" value="Bact_Cytoskel_RodZ"/>
</dbReference>
<dbReference type="InterPro" id="IPR013783">
    <property type="entry name" value="Ig-like_fold"/>
</dbReference>
<name>A0A1G1WEG6_9BACT</name>
<evidence type="ECO:0000256" key="1">
    <source>
        <dbReference type="SAM" id="MobiDB-lite"/>
    </source>
</evidence>
<dbReference type="Pfam" id="PF13413">
    <property type="entry name" value="HTH_25"/>
    <property type="match status" value="1"/>
</dbReference>
<organism evidence="4 5">
    <name type="scientific">Candidatus Woykebacteria bacterium RBG_16_39_9b</name>
    <dbReference type="NCBI Taxonomy" id="1802595"/>
    <lineage>
        <taxon>Bacteria</taxon>
        <taxon>Candidatus Woykeibacteriota</taxon>
    </lineage>
</organism>
<evidence type="ECO:0000313" key="4">
    <source>
        <dbReference type="EMBL" id="OGY26086.1"/>
    </source>
</evidence>
<dbReference type="STRING" id="1802595.A2134_03025"/>
<dbReference type="Pfam" id="PF09136">
    <property type="entry name" value="Glucodextran_B"/>
    <property type="match status" value="1"/>
</dbReference>
<reference evidence="4 5" key="1">
    <citation type="journal article" date="2016" name="Nat. Commun.">
        <title>Thousands of microbial genomes shed light on interconnected biogeochemical processes in an aquifer system.</title>
        <authorList>
            <person name="Anantharaman K."/>
            <person name="Brown C.T."/>
            <person name="Hug L.A."/>
            <person name="Sharon I."/>
            <person name="Castelle C.J."/>
            <person name="Probst A.J."/>
            <person name="Thomas B.C."/>
            <person name="Singh A."/>
            <person name="Wilkins M.J."/>
            <person name="Karaoz U."/>
            <person name="Brodie E.L."/>
            <person name="Williams K.H."/>
            <person name="Hubbard S.S."/>
            <person name="Banfield J.F."/>
        </authorList>
    </citation>
    <scope>NUCLEOTIDE SEQUENCE [LARGE SCALE GENOMIC DNA]</scope>
</reference>
<dbReference type="SUPFAM" id="SSF47413">
    <property type="entry name" value="lambda repressor-like DNA-binding domains"/>
    <property type="match status" value="1"/>
</dbReference>
<proteinExistence type="predicted"/>
<feature type="transmembrane region" description="Helical" evidence="2">
    <location>
        <begin position="101"/>
        <end position="119"/>
    </location>
</feature>
<keyword evidence="2" id="KW-0472">Membrane</keyword>
<dbReference type="InterPro" id="IPR010982">
    <property type="entry name" value="Lambda_DNA-bd_dom_sf"/>
</dbReference>
<accession>A0A1G1WEG6</accession>
<protein>
    <recommendedName>
        <fullName evidence="3">HTH cro/C1-type domain-containing protein</fullName>
    </recommendedName>
</protein>
<feature type="compositionally biased region" description="Basic and acidic residues" evidence="1">
    <location>
        <begin position="283"/>
        <end position="303"/>
    </location>
</feature>
<sequence length="303" mass="33283">MKTVGQILKEERAKKNLSLEDIERNTKIRKKTLEDLENGNWKSLPSNPFVKGLIKNYGSYLGLNVNSLVAFYRREFDERKSSSKTHPQQLKKPIFRLTPQIVVGLVIAILVVGVSAYLFTQYRSLTAAPLLEIEEPKDNIKVTTSEVNVVGRTWPDAILKINGQDIELSPGGTFSVAVNLNPGANVITISSANRFGKITTKNRTVMVETSTEFGDGEATASAEKANKLEILVKIGPGSANLRVEIDGNRSFEGVLLAGVSRKFEGTKKIKITTSNGGSTRVLTDSKEELLGGEGEKVQKEYTR</sequence>
<feature type="domain" description="HTH cro/C1-type" evidence="3">
    <location>
        <begin position="7"/>
        <end position="64"/>
    </location>
</feature>
<evidence type="ECO:0000259" key="3">
    <source>
        <dbReference type="SMART" id="SM00530"/>
    </source>
</evidence>
<keyword evidence="2" id="KW-0812">Transmembrane</keyword>
<dbReference type="PANTHER" id="PTHR34475">
    <property type="match status" value="1"/>
</dbReference>
<dbReference type="Gene3D" id="2.60.40.10">
    <property type="entry name" value="Immunoglobulins"/>
    <property type="match status" value="1"/>
</dbReference>
<dbReference type="PANTHER" id="PTHR34475:SF1">
    <property type="entry name" value="CYTOSKELETON PROTEIN RODZ"/>
    <property type="match status" value="1"/>
</dbReference>
<dbReference type="InterPro" id="IPR001387">
    <property type="entry name" value="Cro/C1-type_HTH"/>
</dbReference>
<comment type="caution">
    <text evidence="4">The sequence shown here is derived from an EMBL/GenBank/DDBJ whole genome shotgun (WGS) entry which is preliminary data.</text>
</comment>
<dbReference type="Proteomes" id="UP000178162">
    <property type="component" value="Unassembled WGS sequence"/>
</dbReference>
<dbReference type="GO" id="GO:0003677">
    <property type="term" value="F:DNA binding"/>
    <property type="evidence" value="ECO:0007669"/>
    <property type="project" value="InterPro"/>
</dbReference>
<feature type="region of interest" description="Disordered" evidence="1">
    <location>
        <begin position="275"/>
        <end position="303"/>
    </location>
</feature>
<dbReference type="EMBL" id="MHCR01000002">
    <property type="protein sequence ID" value="OGY26086.1"/>
    <property type="molecule type" value="Genomic_DNA"/>
</dbReference>
<gene>
    <name evidence="4" type="ORF">A2134_03025</name>
</gene>
<keyword evidence="2" id="KW-1133">Transmembrane helix</keyword>
<dbReference type="AlphaFoldDB" id="A0A1G1WEG6"/>
<evidence type="ECO:0000256" key="2">
    <source>
        <dbReference type="SAM" id="Phobius"/>
    </source>
</evidence>
<dbReference type="SMART" id="SM00530">
    <property type="entry name" value="HTH_XRE"/>
    <property type="match status" value="1"/>
</dbReference>
<dbReference type="Gene3D" id="1.10.260.40">
    <property type="entry name" value="lambda repressor-like DNA-binding domains"/>
    <property type="match status" value="1"/>
</dbReference>
<dbReference type="CDD" id="cd00093">
    <property type="entry name" value="HTH_XRE"/>
    <property type="match status" value="1"/>
</dbReference>
<evidence type="ECO:0000313" key="5">
    <source>
        <dbReference type="Proteomes" id="UP000178162"/>
    </source>
</evidence>